<accession>L7ME13</accession>
<feature type="non-terminal residue" evidence="2">
    <location>
        <position position="1"/>
    </location>
</feature>
<name>L7ME13_RHIPC</name>
<keyword evidence="1" id="KW-0812">Transmembrane</keyword>
<evidence type="ECO:0000256" key="1">
    <source>
        <dbReference type="SAM" id="Phobius"/>
    </source>
</evidence>
<organism evidence="2">
    <name type="scientific">Rhipicephalus pulchellus</name>
    <name type="common">Yellow backed tick</name>
    <name type="synonym">Dermacentor pulchellus</name>
    <dbReference type="NCBI Taxonomy" id="72859"/>
    <lineage>
        <taxon>Eukaryota</taxon>
        <taxon>Metazoa</taxon>
        <taxon>Ecdysozoa</taxon>
        <taxon>Arthropoda</taxon>
        <taxon>Chelicerata</taxon>
        <taxon>Arachnida</taxon>
        <taxon>Acari</taxon>
        <taxon>Parasitiformes</taxon>
        <taxon>Ixodida</taxon>
        <taxon>Ixodoidea</taxon>
        <taxon>Ixodidae</taxon>
        <taxon>Rhipicephalinae</taxon>
        <taxon>Rhipicephalus</taxon>
        <taxon>Rhipicephalus</taxon>
    </lineage>
</organism>
<sequence length="219" mass="24752">IYRAYVICVLAISLQIIRRLHYRVVAKAAMHILLLVALPIALAQSMWNSKGAFPSVNPWAGLQGYPGLSSPGEQQDVVNGGDDVYQDDGDETYDVHNIPRAMGGVSYGTDFGGDYGFPRYGGRSRMSRYGIDYGEFGARRRGRHHGLRSVMENGGPWPGALTYGTFGYPPLYDQTNPRWTGQFRGREHPTNFDPYLANSYYWNPFAVNRLMSWYPYFRS</sequence>
<proteinExistence type="evidence at transcript level"/>
<reference evidence="2" key="2">
    <citation type="journal article" date="2015" name="J. Proteomics">
        <title>Sexual differences in the sialomes of the zebra tick, Rhipicephalus pulchellus.</title>
        <authorList>
            <person name="Tan A.W."/>
            <person name="Francischetti I.M."/>
            <person name="Slovak M."/>
            <person name="Kini R.M."/>
            <person name="Ribeiro J.M."/>
        </authorList>
    </citation>
    <scope>NUCLEOTIDE SEQUENCE</scope>
    <source>
        <tissue evidence="2">Salivary gland</tissue>
    </source>
</reference>
<feature type="transmembrane region" description="Helical" evidence="1">
    <location>
        <begin position="28"/>
        <end position="47"/>
    </location>
</feature>
<keyword evidence="1" id="KW-0472">Membrane</keyword>
<dbReference type="AlphaFoldDB" id="L7ME13"/>
<protein>
    <submittedName>
        <fullName evidence="2">Putative secreted peptide</fullName>
    </submittedName>
</protein>
<dbReference type="EMBL" id="GACK01002568">
    <property type="protein sequence ID" value="JAA62466.1"/>
    <property type="molecule type" value="mRNA"/>
</dbReference>
<keyword evidence="1" id="KW-1133">Transmembrane helix</keyword>
<evidence type="ECO:0000313" key="2">
    <source>
        <dbReference type="EMBL" id="JAA62466.1"/>
    </source>
</evidence>
<reference evidence="2" key="1">
    <citation type="submission" date="2012-11" db="EMBL/GenBank/DDBJ databases">
        <authorList>
            <person name="Lucero-Rivera Y.E."/>
            <person name="Tovar-Ramirez D."/>
        </authorList>
    </citation>
    <scope>NUCLEOTIDE SEQUENCE</scope>
    <source>
        <tissue evidence="2">Salivary gland</tissue>
    </source>
</reference>